<evidence type="ECO:0000256" key="2">
    <source>
        <dbReference type="ARBA" id="ARBA00022777"/>
    </source>
</evidence>
<dbReference type="Proteomes" id="UP001236559">
    <property type="component" value="Unassembled WGS sequence"/>
</dbReference>
<organism evidence="4 5">
    <name type="scientific">Peptoniphilus koenoeneniae</name>
    <dbReference type="NCBI Taxonomy" id="507751"/>
    <lineage>
        <taxon>Bacteria</taxon>
        <taxon>Bacillati</taxon>
        <taxon>Bacillota</taxon>
        <taxon>Tissierellia</taxon>
        <taxon>Tissierellales</taxon>
        <taxon>Peptoniphilaceae</taxon>
        <taxon>Peptoniphilus</taxon>
    </lineage>
</organism>
<keyword evidence="5" id="KW-1185">Reference proteome</keyword>
<proteinExistence type="predicted"/>
<protein>
    <recommendedName>
        <fullName evidence="3">HipA-like C-terminal domain-containing protein</fullName>
    </recommendedName>
</protein>
<dbReference type="EMBL" id="JAUSTN010000003">
    <property type="protein sequence ID" value="MDQ0274718.1"/>
    <property type="molecule type" value="Genomic_DNA"/>
</dbReference>
<evidence type="ECO:0000256" key="1">
    <source>
        <dbReference type="ARBA" id="ARBA00022679"/>
    </source>
</evidence>
<keyword evidence="1" id="KW-0808">Transferase</keyword>
<evidence type="ECO:0000313" key="4">
    <source>
        <dbReference type="EMBL" id="MDQ0274718.1"/>
    </source>
</evidence>
<keyword evidence="2" id="KW-0418">Kinase</keyword>
<evidence type="ECO:0000259" key="3">
    <source>
        <dbReference type="Pfam" id="PF07804"/>
    </source>
</evidence>
<comment type="caution">
    <text evidence="4">The sequence shown here is derived from an EMBL/GenBank/DDBJ whole genome shotgun (WGS) entry which is preliminary data.</text>
</comment>
<accession>A0ABU0AU04</accession>
<reference evidence="4 5" key="1">
    <citation type="submission" date="2023-07" db="EMBL/GenBank/DDBJ databases">
        <title>Genomic Encyclopedia of Type Strains, Phase IV (KMG-IV): sequencing the most valuable type-strain genomes for metagenomic binning, comparative biology and taxonomic classification.</title>
        <authorList>
            <person name="Goeker M."/>
        </authorList>
    </citation>
    <scope>NUCLEOTIDE SEQUENCE [LARGE SCALE GENOMIC DNA]</scope>
    <source>
        <strain evidence="4 5">DSM 22616</strain>
    </source>
</reference>
<dbReference type="Pfam" id="PF07804">
    <property type="entry name" value="HipA_C"/>
    <property type="match status" value="1"/>
</dbReference>
<evidence type="ECO:0000313" key="5">
    <source>
        <dbReference type="Proteomes" id="UP001236559"/>
    </source>
</evidence>
<dbReference type="RefSeq" id="WP_023055883.1">
    <property type="nucleotide sequence ID" value="NZ_JAUSTN010000003.1"/>
</dbReference>
<sequence length="372" mass="44362">MDYIFMNKNVPVLEFSMIEGHVLKINKLLNPEYLPFSLAINKKREKIAKSDLEKFFRWRAIPDTRQNLDEILRASKVKTPYDLNFKYYGLSLSDQYWIKEKKEEVFWKDINFFTNDFSDDLGQLMVGKEVKNISLKTPDNTTDGWLKKSWTNIEGKRVLIKGGSKPYMQEPFNEKIAYEIGKSLGLNHIRYDLKKIGKEYFSLCENFIDENTELITANSFLAPFKKPNHISYYEFIIEKMEEVGVKEARRKMDELMYLDYVIYNEDRHYNNFGLIRDVNTLRIIDLAPIYDSGTSLFYDTSTKLIKYANPKTKPFFEDRIKQRKLIREENIPKTNRDEIYKIIIDVFSENEEVEEFFKDRKEEIAKRISERL</sequence>
<dbReference type="Gene3D" id="1.10.1070.20">
    <property type="match status" value="1"/>
</dbReference>
<dbReference type="InterPro" id="IPR012893">
    <property type="entry name" value="HipA-like_C"/>
</dbReference>
<gene>
    <name evidence="4" type="ORF">J2S72_000735</name>
</gene>
<name>A0ABU0AU04_9FIRM</name>
<feature type="domain" description="HipA-like C-terminal" evidence="3">
    <location>
        <begin position="153"/>
        <end position="304"/>
    </location>
</feature>